<dbReference type="GO" id="GO:0080044">
    <property type="term" value="F:quercetin 7-O-glucosyltransferase activity"/>
    <property type="evidence" value="ECO:0007669"/>
    <property type="project" value="TreeGrafter"/>
</dbReference>
<dbReference type="Pfam" id="PF26168">
    <property type="entry name" value="Glyco_transf_N"/>
    <property type="match status" value="1"/>
</dbReference>
<dbReference type="EC" id="2.4.1.-" evidence="6"/>
<dbReference type="Proteomes" id="UP001237642">
    <property type="component" value="Unassembled WGS sequence"/>
</dbReference>
<dbReference type="InterPro" id="IPR035595">
    <property type="entry name" value="UDP_glycos_trans_CS"/>
</dbReference>
<keyword evidence="5" id="KW-0328">Glycosyltransferase</keyword>
<sequence length="428" mass="47711">MASNPHVLVISFPVQGHINPMLQFSKRLASKGLMVTLVATSTISKSLITDNGPVKVVSISDGSEDSPKQQWDSSLNESKESSDNESKEPLDGSKVESNEPSKELHGSPDDKAKDRWSRYQPAVSQGLIELIERNKDSCNPFKVLVYDSMMPWCLDIAHQQGLKGASFFTQSCVVSLLYHHVYAGTMQLPNDGSIVSVPQLSVPLKVRDLPSFIYNTGTNPAIIKTVVDQFSNFKEADWLLFNTFDKLENEVVNWMREQWSIKTIGPAIPSMYTDKRVSNDKEASEEAKLPVDFMSKTPKGRCLIVNWCSQLQVLSHEAVGCFMSHCGWNSTLEALSLGVPVVAMPQWTDQTTNAKFIVDVWQMGVRVKVNEKEVATREHIEACLKEVMEGEKRNKLQINALKFKEFAKVAMDEGGSSDNNISDFISSI</sequence>
<accession>A0AAD8JB66</accession>
<reference evidence="9" key="2">
    <citation type="submission" date="2023-05" db="EMBL/GenBank/DDBJ databases">
        <authorList>
            <person name="Schelkunov M.I."/>
        </authorList>
    </citation>
    <scope>NUCLEOTIDE SEQUENCE</scope>
    <source>
        <strain evidence="9">Hsosn_3</strain>
        <tissue evidence="9">Leaf</tissue>
    </source>
</reference>
<feature type="region of interest" description="Disordered" evidence="7">
    <location>
        <begin position="59"/>
        <end position="116"/>
    </location>
</feature>
<dbReference type="Gene3D" id="3.40.50.2000">
    <property type="entry name" value="Glycogen Phosphorylase B"/>
    <property type="match status" value="3"/>
</dbReference>
<proteinExistence type="inferred from homology"/>
<keyword evidence="4" id="KW-0414">Isoprene biosynthesis</keyword>
<evidence type="ECO:0000256" key="6">
    <source>
        <dbReference type="RuleBase" id="RU362057"/>
    </source>
</evidence>
<dbReference type="Pfam" id="PF00201">
    <property type="entry name" value="UDPGT"/>
    <property type="match status" value="1"/>
</dbReference>
<dbReference type="CDD" id="cd03784">
    <property type="entry name" value="GT1_Gtf-like"/>
    <property type="match status" value="1"/>
</dbReference>
<dbReference type="GO" id="GO:0008299">
    <property type="term" value="P:isoprenoid biosynthetic process"/>
    <property type="evidence" value="ECO:0007669"/>
    <property type="project" value="UniProtKB-KW"/>
</dbReference>
<evidence type="ECO:0000256" key="7">
    <source>
        <dbReference type="SAM" id="MobiDB-lite"/>
    </source>
</evidence>
<dbReference type="PANTHER" id="PTHR11926">
    <property type="entry name" value="GLUCOSYL/GLUCURONOSYL TRANSFERASES"/>
    <property type="match status" value="1"/>
</dbReference>
<comment type="pathway">
    <text evidence="1">Secondary metabolite biosynthesis; terpenoid biosynthesis.</text>
</comment>
<protein>
    <recommendedName>
        <fullName evidence="6">Glycosyltransferase</fullName>
        <ecNumber evidence="6">2.4.1.-</ecNumber>
    </recommendedName>
</protein>
<dbReference type="GO" id="GO:0080043">
    <property type="term" value="F:quercetin 3-O-glucosyltransferase activity"/>
    <property type="evidence" value="ECO:0007669"/>
    <property type="project" value="TreeGrafter"/>
</dbReference>
<evidence type="ECO:0000256" key="1">
    <source>
        <dbReference type="ARBA" id="ARBA00004721"/>
    </source>
</evidence>
<dbReference type="InterPro" id="IPR002213">
    <property type="entry name" value="UDP_glucos_trans"/>
</dbReference>
<keyword evidence="10" id="KW-1185">Reference proteome</keyword>
<dbReference type="InterPro" id="IPR058980">
    <property type="entry name" value="Glyco_transf_N"/>
</dbReference>
<dbReference type="SUPFAM" id="SSF53756">
    <property type="entry name" value="UDP-Glycosyltransferase/glycogen phosphorylase"/>
    <property type="match status" value="1"/>
</dbReference>
<reference evidence="9" key="1">
    <citation type="submission" date="2023-02" db="EMBL/GenBank/DDBJ databases">
        <title>Genome of toxic invasive species Heracleum sosnowskyi carries increased number of genes despite the absence of recent whole-genome duplications.</title>
        <authorList>
            <person name="Schelkunov M."/>
            <person name="Shtratnikova V."/>
            <person name="Makarenko M."/>
            <person name="Klepikova A."/>
            <person name="Omelchenko D."/>
            <person name="Novikova G."/>
            <person name="Obukhova E."/>
            <person name="Bogdanov V."/>
            <person name="Penin A."/>
            <person name="Logacheva M."/>
        </authorList>
    </citation>
    <scope>NUCLEOTIDE SEQUENCE</scope>
    <source>
        <strain evidence="9">Hsosn_3</strain>
        <tissue evidence="9">Leaf</tissue>
    </source>
</reference>
<comment type="similarity">
    <text evidence="2 5">Belongs to the UDP-glycosyltransferase family.</text>
</comment>
<evidence type="ECO:0000259" key="8">
    <source>
        <dbReference type="Pfam" id="PF26168"/>
    </source>
</evidence>
<feature type="compositionally biased region" description="Basic and acidic residues" evidence="7">
    <location>
        <begin position="77"/>
        <end position="116"/>
    </location>
</feature>
<dbReference type="AlphaFoldDB" id="A0AAD8JB66"/>
<evidence type="ECO:0000313" key="10">
    <source>
        <dbReference type="Proteomes" id="UP001237642"/>
    </source>
</evidence>
<keyword evidence="3 5" id="KW-0808">Transferase</keyword>
<organism evidence="9 10">
    <name type="scientific">Heracleum sosnowskyi</name>
    <dbReference type="NCBI Taxonomy" id="360622"/>
    <lineage>
        <taxon>Eukaryota</taxon>
        <taxon>Viridiplantae</taxon>
        <taxon>Streptophyta</taxon>
        <taxon>Embryophyta</taxon>
        <taxon>Tracheophyta</taxon>
        <taxon>Spermatophyta</taxon>
        <taxon>Magnoliopsida</taxon>
        <taxon>eudicotyledons</taxon>
        <taxon>Gunneridae</taxon>
        <taxon>Pentapetalae</taxon>
        <taxon>asterids</taxon>
        <taxon>campanulids</taxon>
        <taxon>Apiales</taxon>
        <taxon>Apiaceae</taxon>
        <taxon>Apioideae</taxon>
        <taxon>apioid superclade</taxon>
        <taxon>Tordylieae</taxon>
        <taxon>Tordyliinae</taxon>
        <taxon>Heracleum</taxon>
    </lineage>
</organism>
<name>A0AAD8JB66_9APIA</name>
<evidence type="ECO:0000313" key="9">
    <source>
        <dbReference type="EMBL" id="KAK1400521.1"/>
    </source>
</evidence>
<evidence type="ECO:0000256" key="3">
    <source>
        <dbReference type="ARBA" id="ARBA00022679"/>
    </source>
</evidence>
<gene>
    <name evidence="9" type="ORF">POM88_000126</name>
</gene>
<dbReference type="PANTHER" id="PTHR11926:SF1558">
    <property type="entry name" value="GLYCOSYLTRANSFERASE"/>
    <property type="match status" value="1"/>
</dbReference>
<evidence type="ECO:0000256" key="2">
    <source>
        <dbReference type="ARBA" id="ARBA00009995"/>
    </source>
</evidence>
<comment type="caution">
    <text evidence="9">The sequence shown here is derived from an EMBL/GenBank/DDBJ whole genome shotgun (WGS) entry which is preliminary data.</text>
</comment>
<dbReference type="EMBL" id="JAUIZM010000001">
    <property type="protein sequence ID" value="KAK1400521.1"/>
    <property type="molecule type" value="Genomic_DNA"/>
</dbReference>
<evidence type="ECO:0000256" key="5">
    <source>
        <dbReference type="RuleBase" id="RU003718"/>
    </source>
</evidence>
<feature type="domain" description="Glycosyltransferase N-terminal" evidence="8">
    <location>
        <begin position="7"/>
        <end position="42"/>
    </location>
</feature>
<dbReference type="PROSITE" id="PS00375">
    <property type="entry name" value="UDPGT"/>
    <property type="match status" value="1"/>
</dbReference>
<evidence type="ECO:0000256" key="4">
    <source>
        <dbReference type="ARBA" id="ARBA00023229"/>
    </source>
</evidence>